<keyword evidence="6" id="KW-0808">Transferase</keyword>
<evidence type="ECO:0000256" key="8">
    <source>
        <dbReference type="ARBA" id="ARBA00022777"/>
    </source>
</evidence>
<dbReference type="SMART" id="SM00387">
    <property type="entry name" value="HATPase_c"/>
    <property type="match status" value="1"/>
</dbReference>
<dbReference type="Gene3D" id="1.10.287.130">
    <property type="match status" value="1"/>
</dbReference>
<evidence type="ECO:0000256" key="9">
    <source>
        <dbReference type="ARBA" id="ARBA00022840"/>
    </source>
</evidence>
<dbReference type="Pfam" id="PF00672">
    <property type="entry name" value="HAMP"/>
    <property type="match status" value="1"/>
</dbReference>
<dbReference type="PANTHER" id="PTHR45453">
    <property type="entry name" value="PHOSPHATE REGULON SENSOR PROTEIN PHOR"/>
    <property type="match status" value="1"/>
</dbReference>
<comment type="subcellular location">
    <subcellularLocation>
        <location evidence="2">Cell membrane</location>
        <topology evidence="2">Multi-pass membrane protein</topology>
    </subcellularLocation>
</comment>
<dbReference type="CDD" id="cd06225">
    <property type="entry name" value="HAMP"/>
    <property type="match status" value="1"/>
</dbReference>
<dbReference type="InterPro" id="IPR003594">
    <property type="entry name" value="HATPase_dom"/>
</dbReference>
<dbReference type="GO" id="GO:0000155">
    <property type="term" value="F:phosphorelay sensor kinase activity"/>
    <property type="evidence" value="ECO:0007669"/>
    <property type="project" value="InterPro"/>
</dbReference>
<dbReference type="RefSeq" id="WP_191141314.1">
    <property type="nucleotide sequence ID" value="NZ_JACXAH010000002.1"/>
</dbReference>
<sequence>MRKSITAKLFILTLSSFLFFIALQLILQHTFLKDYYINAKVEILEKELYIASLELPAIFEDENNEGLDLFLEELEESTDTPVLLYREGTIENDHSDLIQQTHFIFQTLESDEQYTLFPRDNIFAAAFAELQPGDQVVVTGNIMDNNVIYMSQYSSKTEPLTLVQNTRFAPVKFTGTIVKKTMRQNANSDLDAILIHNAMSYLQDHKDVQEVDEKSFTHHGEAFVIVMHPIETEDDETLLFSLIPQEQIDNSLAILRQFTLYLLGAVLLLSILIALFFSRKVTKPIIQMNQTASYMAQMNFDKQLDIRSEDELGQLATNLNTLSITLNQTLKQLHQANTQMKEEIALERRSERLRKEYMLHFSHEMKTPLAIIRGMLEGLLDGIYDIKDSRYLSQLMSEIDEMEGKIKQILHVSKIEEVVTKQERSDFRLDALIEEIIANLQYLADKHEIHTSVKLYPFELQANKKNIEEVLVNLYLNAIQHSPNKSSVYIEMKPLTEGCYFTIQNTGVHLTEEEQTHIWKLFYRSDLSRTRIPTGTGIGLYLVKQILDQHTYEYGVKNTSSGLLFYIIFRSNKHTNTIT</sequence>
<feature type="transmembrane region" description="Helical" evidence="12">
    <location>
        <begin position="258"/>
        <end position="278"/>
    </location>
</feature>
<dbReference type="EC" id="2.7.13.3" evidence="3"/>
<dbReference type="SMART" id="SM00304">
    <property type="entry name" value="HAMP"/>
    <property type="match status" value="1"/>
</dbReference>
<organism evidence="15 16">
    <name type="scientific">Polycladospora coralii</name>
    <dbReference type="NCBI Taxonomy" id="2771432"/>
    <lineage>
        <taxon>Bacteria</taxon>
        <taxon>Bacillati</taxon>
        <taxon>Bacillota</taxon>
        <taxon>Bacilli</taxon>
        <taxon>Bacillales</taxon>
        <taxon>Thermoactinomycetaceae</taxon>
        <taxon>Polycladospora</taxon>
    </lineage>
</organism>
<keyword evidence="10" id="KW-0902">Two-component regulatory system</keyword>
<dbReference type="Gene3D" id="6.10.340.10">
    <property type="match status" value="1"/>
</dbReference>
<evidence type="ECO:0000259" key="14">
    <source>
        <dbReference type="PROSITE" id="PS50885"/>
    </source>
</evidence>
<keyword evidence="9" id="KW-0067">ATP-binding</keyword>
<evidence type="ECO:0000256" key="3">
    <source>
        <dbReference type="ARBA" id="ARBA00012438"/>
    </source>
</evidence>
<evidence type="ECO:0000256" key="1">
    <source>
        <dbReference type="ARBA" id="ARBA00000085"/>
    </source>
</evidence>
<keyword evidence="11 12" id="KW-0472">Membrane</keyword>
<keyword evidence="5" id="KW-0597">Phosphoprotein</keyword>
<dbReference type="InterPro" id="IPR036890">
    <property type="entry name" value="HATPase_C_sf"/>
</dbReference>
<dbReference type="Pfam" id="PF00512">
    <property type="entry name" value="HisKA"/>
    <property type="match status" value="1"/>
</dbReference>
<dbReference type="CDD" id="cd00082">
    <property type="entry name" value="HisKA"/>
    <property type="match status" value="1"/>
</dbReference>
<evidence type="ECO:0000256" key="10">
    <source>
        <dbReference type="ARBA" id="ARBA00023012"/>
    </source>
</evidence>
<dbReference type="SUPFAM" id="SSF55874">
    <property type="entry name" value="ATPase domain of HSP90 chaperone/DNA topoisomerase II/histidine kinase"/>
    <property type="match status" value="1"/>
</dbReference>
<dbReference type="SMART" id="SM00388">
    <property type="entry name" value="HisKA"/>
    <property type="match status" value="1"/>
</dbReference>
<dbReference type="InterPro" id="IPR003660">
    <property type="entry name" value="HAMP_dom"/>
</dbReference>
<evidence type="ECO:0000256" key="11">
    <source>
        <dbReference type="ARBA" id="ARBA00023136"/>
    </source>
</evidence>
<dbReference type="GO" id="GO:0004721">
    <property type="term" value="F:phosphoprotein phosphatase activity"/>
    <property type="evidence" value="ECO:0007669"/>
    <property type="project" value="TreeGrafter"/>
</dbReference>
<dbReference type="AlphaFoldDB" id="A0A926N4T1"/>
<dbReference type="Gene3D" id="3.30.565.10">
    <property type="entry name" value="Histidine kinase-like ATPase, C-terminal domain"/>
    <property type="match status" value="1"/>
</dbReference>
<keyword evidence="12" id="KW-1133">Transmembrane helix</keyword>
<dbReference type="GO" id="GO:0016036">
    <property type="term" value="P:cellular response to phosphate starvation"/>
    <property type="evidence" value="ECO:0007669"/>
    <property type="project" value="TreeGrafter"/>
</dbReference>
<dbReference type="SUPFAM" id="SSF158472">
    <property type="entry name" value="HAMP domain-like"/>
    <property type="match status" value="1"/>
</dbReference>
<reference evidence="15" key="1">
    <citation type="submission" date="2020-09" db="EMBL/GenBank/DDBJ databases">
        <title>A novel bacterium of genus Hazenella, isolated from South China Sea.</title>
        <authorList>
            <person name="Huang H."/>
            <person name="Mo K."/>
            <person name="Hu Y."/>
        </authorList>
    </citation>
    <scope>NUCLEOTIDE SEQUENCE</scope>
    <source>
        <strain evidence="15">IB182357</strain>
    </source>
</reference>
<accession>A0A926N4T1</accession>
<dbReference type="EMBL" id="JACXAH010000002">
    <property type="protein sequence ID" value="MBD1370984.1"/>
    <property type="molecule type" value="Genomic_DNA"/>
</dbReference>
<keyword evidence="7" id="KW-0547">Nucleotide-binding</keyword>
<evidence type="ECO:0000256" key="7">
    <source>
        <dbReference type="ARBA" id="ARBA00022741"/>
    </source>
</evidence>
<dbReference type="InterPro" id="IPR005467">
    <property type="entry name" value="His_kinase_dom"/>
</dbReference>
<dbReference type="InterPro" id="IPR003661">
    <property type="entry name" value="HisK_dim/P_dom"/>
</dbReference>
<evidence type="ECO:0000259" key="13">
    <source>
        <dbReference type="PROSITE" id="PS50109"/>
    </source>
</evidence>
<evidence type="ECO:0000313" key="16">
    <source>
        <dbReference type="Proteomes" id="UP000661691"/>
    </source>
</evidence>
<name>A0A926N4T1_9BACL</name>
<proteinExistence type="predicted"/>
<comment type="caution">
    <text evidence="15">The sequence shown here is derived from an EMBL/GenBank/DDBJ whole genome shotgun (WGS) entry which is preliminary data.</text>
</comment>
<gene>
    <name evidence="15" type="ORF">IC620_01225</name>
</gene>
<feature type="domain" description="Histidine kinase" evidence="13">
    <location>
        <begin position="360"/>
        <end position="573"/>
    </location>
</feature>
<keyword evidence="8" id="KW-0418">Kinase</keyword>
<dbReference type="SUPFAM" id="SSF47384">
    <property type="entry name" value="Homodimeric domain of signal transducing histidine kinase"/>
    <property type="match status" value="1"/>
</dbReference>
<dbReference type="GO" id="GO:0005524">
    <property type="term" value="F:ATP binding"/>
    <property type="evidence" value="ECO:0007669"/>
    <property type="project" value="UniProtKB-KW"/>
</dbReference>
<feature type="domain" description="HAMP" evidence="14">
    <location>
        <begin position="279"/>
        <end position="331"/>
    </location>
</feature>
<evidence type="ECO:0000256" key="6">
    <source>
        <dbReference type="ARBA" id="ARBA00022679"/>
    </source>
</evidence>
<dbReference type="Proteomes" id="UP000661691">
    <property type="component" value="Unassembled WGS sequence"/>
</dbReference>
<protein>
    <recommendedName>
        <fullName evidence="3">histidine kinase</fullName>
        <ecNumber evidence="3">2.7.13.3</ecNumber>
    </recommendedName>
</protein>
<evidence type="ECO:0000256" key="5">
    <source>
        <dbReference type="ARBA" id="ARBA00022553"/>
    </source>
</evidence>
<dbReference type="Pfam" id="PF02518">
    <property type="entry name" value="HATPase_c"/>
    <property type="match status" value="1"/>
</dbReference>
<keyword evidence="16" id="KW-1185">Reference proteome</keyword>
<dbReference type="InterPro" id="IPR036097">
    <property type="entry name" value="HisK_dim/P_sf"/>
</dbReference>
<evidence type="ECO:0000256" key="12">
    <source>
        <dbReference type="SAM" id="Phobius"/>
    </source>
</evidence>
<evidence type="ECO:0000256" key="2">
    <source>
        <dbReference type="ARBA" id="ARBA00004651"/>
    </source>
</evidence>
<keyword evidence="12" id="KW-0812">Transmembrane</keyword>
<dbReference type="PANTHER" id="PTHR45453:SF3">
    <property type="entry name" value="HISTIDINE KINASE"/>
    <property type="match status" value="1"/>
</dbReference>
<keyword evidence="4" id="KW-1003">Cell membrane</keyword>
<evidence type="ECO:0000256" key="4">
    <source>
        <dbReference type="ARBA" id="ARBA00022475"/>
    </source>
</evidence>
<dbReference type="GO" id="GO:0005886">
    <property type="term" value="C:plasma membrane"/>
    <property type="evidence" value="ECO:0007669"/>
    <property type="project" value="UniProtKB-SubCell"/>
</dbReference>
<comment type="catalytic activity">
    <reaction evidence="1">
        <text>ATP + protein L-histidine = ADP + protein N-phospho-L-histidine.</text>
        <dbReference type="EC" id="2.7.13.3"/>
    </reaction>
</comment>
<dbReference type="PROSITE" id="PS50885">
    <property type="entry name" value="HAMP"/>
    <property type="match status" value="1"/>
</dbReference>
<dbReference type="PROSITE" id="PS50109">
    <property type="entry name" value="HIS_KIN"/>
    <property type="match status" value="1"/>
</dbReference>
<dbReference type="InterPro" id="IPR050351">
    <property type="entry name" value="BphY/WalK/GraS-like"/>
</dbReference>
<evidence type="ECO:0000313" key="15">
    <source>
        <dbReference type="EMBL" id="MBD1370984.1"/>
    </source>
</evidence>